<evidence type="ECO:0000313" key="4">
    <source>
        <dbReference type="EMBL" id="TDE14885.1"/>
    </source>
</evidence>
<dbReference type="Proteomes" id="UP000294850">
    <property type="component" value="Unassembled WGS sequence"/>
</dbReference>
<keyword evidence="1" id="KW-0732">Signal</keyword>
<sequence length="400" mass="44667">MLVVLGIFCTSALSNPAVGSDSPKPQTFLLRGELLQSNKAKIKKGDPALRKALADLVSEAAKALAKGPYSVTYKTKVPPSGDKHDYMSVGPYWWPDSSKTDGLPYIRKDGQVNPERYSIKDADYHTALCEDVHTLGLAWFFTDDKKYSDHAARLLKVWFLDPQTRMNPNLNFGQAIPGKMDGRGIGIIDTRNLGKLIDGVLLVKDSKSLPAADYKGIQDWYKAFFNWMTTSPIGLDEADEFNNHGTWYDVQVVSMALFTGQPDLAKKILNEQTKKRIESQLKEDGSQPHELARTLSWNYSQMNLIGFFVLAALAEKVDEDLFHYVSQGGKSLKSALIWMLPFAEKKKEWKTTQIKPMQPDGFIQLAQAVSGKYPDVDISHLIKSSGKNENSLLLLTNGIF</sequence>
<dbReference type="Pfam" id="PF05426">
    <property type="entry name" value="Alginate_lyase"/>
    <property type="match status" value="1"/>
</dbReference>
<evidence type="ECO:0000256" key="2">
    <source>
        <dbReference type="ARBA" id="ARBA00023239"/>
    </source>
</evidence>
<keyword evidence="5" id="KW-1185">Reference proteome</keyword>
<accession>A0A4R5DUK4</accession>
<dbReference type="SUPFAM" id="SSF48230">
    <property type="entry name" value="Chondroitin AC/alginate lyase"/>
    <property type="match status" value="1"/>
</dbReference>
<dbReference type="EMBL" id="SMFL01000005">
    <property type="protein sequence ID" value="TDE14885.1"/>
    <property type="molecule type" value="Genomic_DNA"/>
</dbReference>
<keyword evidence="2" id="KW-0456">Lyase</keyword>
<dbReference type="OrthoDB" id="7210452at2"/>
<dbReference type="GO" id="GO:0042597">
    <property type="term" value="C:periplasmic space"/>
    <property type="evidence" value="ECO:0007669"/>
    <property type="project" value="InterPro"/>
</dbReference>
<gene>
    <name evidence="4" type="ORF">E0F88_15205</name>
</gene>
<evidence type="ECO:0000256" key="1">
    <source>
        <dbReference type="ARBA" id="ARBA00022729"/>
    </source>
</evidence>
<name>A0A4R5DUK4_9BACT</name>
<organism evidence="4 5">
    <name type="scientific">Dyadobacter psychrotolerans</name>
    <dbReference type="NCBI Taxonomy" id="2541721"/>
    <lineage>
        <taxon>Bacteria</taxon>
        <taxon>Pseudomonadati</taxon>
        <taxon>Bacteroidota</taxon>
        <taxon>Cytophagia</taxon>
        <taxon>Cytophagales</taxon>
        <taxon>Spirosomataceae</taxon>
        <taxon>Dyadobacter</taxon>
    </lineage>
</organism>
<reference evidence="4 5" key="1">
    <citation type="submission" date="2019-03" db="EMBL/GenBank/DDBJ databases">
        <title>Dyadobacter AR-3-6 sp. nov., isolated from arctic soil.</title>
        <authorList>
            <person name="Chaudhary D.K."/>
        </authorList>
    </citation>
    <scope>NUCLEOTIDE SEQUENCE [LARGE SCALE GENOMIC DNA]</scope>
    <source>
        <strain evidence="4 5">AR-3-6</strain>
    </source>
</reference>
<comment type="caution">
    <text evidence="4">The sequence shown here is derived from an EMBL/GenBank/DDBJ whole genome shotgun (WGS) entry which is preliminary data.</text>
</comment>
<feature type="domain" description="Alginate lyase" evidence="3">
    <location>
        <begin position="70"/>
        <end position="349"/>
    </location>
</feature>
<dbReference type="InterPro" id="IPR008397">
    <property type="entry name" value="Alginate_lyase_dom"/>
</dbReference>
<evidence type="ECO:0000313" key="5">
    <source>
        <dbReference type="Proteomes" id="UP000294850"/>
    </source>
</evidence>
<proteinExistence type="predicted"/>
<dbReference type="AlphaFoldDB" id="A0A4R5DUK4"/>
<protein>
    <recommendedName>
        <fullName evidence="3">Alginate lyase domain-containing protein</fullName>
    </recommendedName>
</protein>
<dbReference type="Gene3D" id="1.50.10.100">
    <property type="entry name" value="Chondroitin AC/alginate lyase"/>
    <property type="match status" value="1"/>
</dbReference>
<dbReference type="GO" id="GO:0016829">
    <property type="term" value="F:lyase activity"/>
    <property type="evidence" value="ECO:0007669"/>
    <property type="project" value="UniProtKB-KW"/>
</dbReference>
<evidence type="ECO:0000259" key="3">
    <source>
        <dbReference type="Pfam" id="PF05426"/>
    </source>
</evidence>
<dbReference type="InterPro" id="IPR008929">
    <property type="entry name" value="Chondroitin_lyas"/>
</dbReference>